<dbReference type="EMBL" id="FWFX01000011">
    <property type="protein sequence ID" value="SLN61178.1"/>
    <property type="molecule type" value="Genomic_DNA"/>
</dbReference>
<protein>
    <submittedName>
        <fullName evidence="2">Inner membrane protein YibH</fullName>
    </submittedName>
</protein>
<name>A0A1X6ZVS2_9RHOB</name>
<dbReference type="AlphaFoldDB" id="A0A1X6ZVS2"/>
<sequence>MLEFIFCSMLTIFPDYMFRRYRQGKRIGHEITLFSVWYELRYGIVTCLMLTISLVTVVFYYHPSTTNVSSFFRTVTILSESGGRVEEVYVINNQEVNAGDPLFSLDASSQRAAVETAERQIEEVLAQFNVAEADLAAARGVVAQAKGALDQAKEELAVRQTLLDQGSTAVNTRDVEKLENVVETRQGALDAAKAQLKAVEAEVEISLPAAKATALASLKQAQTELEKTVIYALVDGTVEQFALQPGDIVNPILRPAGVLVPPDVGEGRFQAGFSQLSAQVIKPGMLAEITCMSLPFTIIPMKVVGVTDYIPSGQFRPSDQLLDVQDRARPGTLNVYMEPLFEGGTKLVSRGSKCIANVYTNNHDRLHSEEMSTGKWLFLHMVDTVGLVHAAILRIQALLLPVQNLVLTGH</sequence>
<dbReference type="Proteomes" id="UP000193061">
    <property type="component" value="Unassembled WGS sequence"/>
</dbReference>
<proteinExistence type="predicted"/>
<evidence type="ECO:0000313" key="2">
    <source>
        <dbReference type="EMBL" id="SLN61178.1"/>
    </source>
</evidence>
<gene>
    <name evidence="2" type="primary">yibH_2</name>
    <name evidence="2" type="ORF">ROA7450_03158</name>
</gene>
<reference evidence="2 3" key="1">
    <citation type="submission" date="2017-03" db="EMBL/GenBank/DDBJ databases">
        <authorList>
            <person name="Afonso C.L."/>
            <person name="Miller P.J."/>
            <person name="Scott M.A."/>
            <person name="Spackman E."/>
            <person name="Goraichik I."/>
            <person name="Dimitrov K.M."/>
            <person name="Suarez D.L."/>
            <person name="Swayne D.E."/>
        </authorList>
    </citation>
    <scope>NUCLEOTIDE SEQUENCE [LARGE SCALE GENOMIC DNA]</scope>
    <source>
        <strain evidence="2 3">CECT 7450</strain>
    </source>
</reference>
<evidence type="ECO:0000256" key="1">
    <source>
        <dbReference type="SAM" id="Coils"/>
    </source>
</evidence>
<feature type="coiled-coil region" evidence="1">
    <location>
        <begin position="107"/>
        <end position="202"/>
    </location>
</feature>
<keyword evidence="1" id="KW-0175">Coiled coil</keyword>
<organism evidence="2 3">
    <name type="scientific">Roseovarius albus</name>
    <dbReference type="NCBI Taxonomy" id="1247867"/>
    <lineage>
        <taxon>Bacteria</taxon>
        <taxon>Pseudomonadati</taxon>
        <taxon>Pseudomonadota</taxon>
        <taxon>Alphaproteobacteria</taxon>
        <taxon>Rhodobacterales</taxon>
        <taxon>Roseobacteraceae</taxon>
        <taxon>Roseovarius</taxon>
    </lineage>
</organism>
<dbReference type="SUPFAM" id="SSF111369">
    <property type="entry name" value="HlyD-like secretion proteins"/>
    <property type="match status" value="1"/>
</dbReference>
<accession>A0A1X6ZVS2</accession>
<dbReference type="OrthoDB" id="7929252at2"/>
<keyword evidence="3" id="KW-1185">Reference proteome</keyword>
<evidence type="ECO:0000313" key="3">
    <source>
        <dbReference type="Proteomes" id="UP000193061"/>
    </source>
</evidence>
<dbReference type="Gene3D" id="1.10.287.470">
    <property type="entry name" value="Helix hairpin bin"/>
    <property type="match status" value="1"/>
</dbReference>
<dbReference type="Gene3D" id="2.40.50.100">
    <property type="match status" value="1"/>
</dbReference>
<dbReference type="PANTHER" id="PTHR30367:SF12">
    <property type="entry name" value="P-HYDROXYBENZOIC ACID EFFLUX PUMP SUBUNIT AAEA"/>
    <property type="match status" value="1"/>
</dbReference>
<dbReference type="PANTHER" id="PTHR30367">
    <property type="entry name" value="P-HYDROXYBENZOIC ACID EFFLUX PUMP SUBUNIT AAEA-RELATED"/>
    <property type="match status" value="1"/>
</dbReference>
<dbReference type="InterPro" id="IPR050393">
    <property type="entry name" value="MFP_Efflux_Pump"/>
</dbReference>